<reference evidence="9 10" key="1">
    <citation type="submission" date="2010-12" db="EMBL/GenBank/DDBJ databases">
        <title>Complete sequence of Desulfurispirillum indicum S5.</title>
        <authorList>
            <consortium name="US DOE Joint Genome Institute"/>
            <person name="Lucas S."/>
            <person name="Copeland A."/>
            <person name="Lapidus A."/>
            <person name="Cheng J.-F."/>
            <person name="Goodwin L."/>
            <person name="Pitluck S."/>
            <person name="Chertkov O."/>
            <person name="Held B."/>
            <person name="Detter J.C."/>
            <person name="Han C."/>
            <person name="Tapia R."/>
            <person name="Land M."/>
            <person name="Hauser L."/>
            <person name="Kyrpides N."/>
            <person name="Ivanova N."/>
            <person name="Mikhailova N."/>
            <person name="Haggblom M."/>
            <person name="Rauschenbach I."/>
            <person name="Bini E."/>
            <person name="Woyke T."/>
        </authorList>
    </citation>
    <scope>NUCLEOTIDE SEQUENCE [LARGE SCALE GENOMIC DNA]</scope>
    <source>
        <strain evidence="10">ATCC BAA-1389 / DSM 22839 / S5</strain>
    </source>
</reference>
<dbReference type="InterPro" id="IPR051790">
    <property type="entry name" value="Cytochrome_c-biogenesis_DsbD"/>
</dbReference>
<feature type="transmembrane region" description="Helical" evidence="7">
    <location>
        <begin position="127"/>
        <end position="154"/>
    </location>
</feature>
<dbReference type="STRING" id="653733.Selin_1654"/>
<keyword evidence="4" id="KW-0201">Cytochrome c-type biogenesis</keyword>
<gene>
    <name evidence="9" type="ordered locus">Selin_1654</name>
</gene>
<evidence type="ECO:0000313" key="10">
    <source>
        <dbReference type="Proteomes" id="UP000002572"/>
    </source>
</evidence>
<dbReference type="EMBL" id="CP002432">
    <property type="protein sequence ID" value="ADU66384.1"/>
    <property type="molecule type" value="Genomic_DNA"/>
</dbReference>
<evidence type="ECO:0000256" key="2">
    <source>
        <dbReference type="ARBA" id="ARBA00006143"/>
    </source>
</evidence>
<evidence type="ECO:0000256" key="7">
    <source>
        <dbReference type="SAM" id="Phobius"/>
    </source>
</evidence>
<evidence type="ECO:0000256" key="1">
    <source>
        <dbReference type="ARBA" id="ARBA00004141"/>
    </source>
</evidence>
<sequence>MDLTLWTAFIAGILSFISPCLLPLVPAYFSFITGGAAQMDMTGSDRLRLFIRALWFVLGFSLVFIIMGASASALGILLIQQQVLLAKVAGAVIFLFGLHYTGFLPIKWLYHEKRLHLQKIPTGALGSFIMGFAFGFGWTPCIGPILAAILTIAASKETIAEGMILLSVYSAGLGIPFLVSTLLISHFMGFLQRMKSGMRVVEIVSGILLMVIGIMIFSGYMGYIAAWMNQAFPFTVNL</sequence>
<organism evidence="9 10">
    <name type="scientific">Desulfurispirillum indicum (strain ATCC BAA-1389 / DSM 22839 / S5)</name>
    <dbReference type="NCBI Taxonomy" id="653733"/>
    <lineage>
        <taxon>Bacteria</taxon>
        <taxon>Pseudomonadati</taxon>
        <taxon>Chrysiogenota</taxon>
        <taxon>Chrysiogenia</taxon>
        <taxon>Chrysiogenales</taxon>
        <taxon>Chrysiogenaceae</taxon>
        <taxon>Desulfurispirillum</taxon>
    </lineage>
</organism>
<dbReference type="GO" id="GO:0016020">
    <property type="term" value="C:membrane"/>
    <property type="evidence" value="ECO:0007669"/>
    <property type="project" value="UniProtKB-SubCell"/>
</dbReference>
<feature type="transmembrane region" description="Helical" evidence="7">
    <location>
        <begin position="166"/>
        <end position="191"/>
    </location>
</feature>
<dbReference type="HOGENOM" id="CLU_053225_2_0_0"/>
<dbReference type="KEGG" id="din:Selin_1654"/>
<dbReference type="eggNOG" id="COG0785">
    <property type="taxonomic scope" value="Bacteria"/>
</dbReference>
<dbReference type="GO" id="GO:0017004">
    <property type="term" value="P:cytochrome complex assembly"/>
    <property type="evidence" value="ECO:0007669"/>
    <property type="project" value="UniProtKB-KW"/>
</dbReference>
<keyword evidence="5 7" id="KW-1133">Transmembrane helix</keyword>
<evidence type="ECO:0000256" key="4">
    <source>
        <dbReference type="ARBA" id="ARBA00022748"/>
    </source>
</evidence>
<proteinExistence type="inferred from homology"/>
<evidence type="ECO:0000313" key="9">
    <source>
        <dbReference type="EMBL" id="ADU66384.1"/>
    </source>
</evidence>
<dbReference type="OrthoDB" id="9809733at2"/>
<accession>E6W0G6</accession>
<keyword evidence="6 7" id="KW-0472">Membrane</keyword>
<comment type="subcellular location">
    <subcellularLocation>
        <location evidence="1">Membrane</location>
        <topology evidence="1">Multi-pass membrane protein</topology>
    </subcellularLocation>
</comment>
<name>E6W0G6_DESIS</name>
<keyword evidence="3 7" id="KW-0812">Transmembrane</keyword>
<comment type="similarity">
    <text evidence="2">Belongs to the DsbD family.</text>
</comment>
<evidence type="ECO:0000256" key="6">
    <source>
        <dbReference type="ARBA" id="ARBA00023136"/>
    </source>
</evidence>
<evidence type="ECO:0000256" key="5">
    <source>
        <dbReference type="ARBA" id="ARBA00022989"/>
    </source>
</evidence>
<evidence type="ECO:0000259" key="8">
    <source>
        <dbReference type="Pfam" id="PF02683"/>
    </source>
</evidence>
<feature type="transmembrane region" description="Helical" evidence="7">
    <location>
        <begin position="6"/>
        <end position="32"/>
    </location>
</feature>
<feature type="transmembrane region" description="Helical" evidence="7">
    <location>
        <begin position="53"/>
        <end position="78"/>
    </location>
</feature>
<dbReference type="RefSeq" id="WP_013506264.1">
    <property type="nucleotide sequence ID" value="NC_014836.1"/>
</dbReference>
<feature type="transmembrane region" description="Helical" evidence="7">
    <location>
        <begin position="84"/>
        <end position="106"/>
    </location>
</feature>
<dbReference type="InParanoid" id="E6W0G6"/>
<dbReference type="InterPro" id="IPR003834">
    <property type="entry name" value="Cyt_c_assmbl_TM_dom"/>
</dbReference>
<feature type="transmembrane region" description="Helical" evidence="7">
    <location>
        <begin position="203"/>
        <end position="228"/>
    </location>
</feature>
<dbReference type="Proteomes" id="UP000002572">
    <property type="component" value="Chromosome"/>
</dbReference>
<dbReference type="Pfam" id="PF02683">
    <property type="entry name" value="DsbD_TM"/>
    <property type="match status" value="1"/>
</dbReference>
<dbReference type="AlphaFoldDB" id="E6W0G6"/>
<protein>
    <submittedName>
        <fullName evidence="9">Cytochrome c biogenesis protein transmembrane region</fullName>
    </submittedName>
</protein>
<feature type="domain" description="Cytochrome C biogenesis protein transmembrane" evidence="8">
    <location>
        <begin position="4"/>
        <end position="218"/>
    </location>
</feature>
<keyword evidence="10" id="KW-1185">Reference proteome</keyword>
<dbReference type="PANTHER" id="PTHR31272">
    <property type="entry name" value="CYTOCHROME C-TYPE BIOGENESIS PROTEIN HI_1454-RELATED"/>
    <property type="match status" value="1"/>
</dbReference>
<dbReference type="PANTHER" id="PTHR31272:SF4">
    <property type="entry name" value="CYTOCHROME C-TYPE BIOGENESIS PROTEIN HI_1454-RELATED"/>
    <property type="match status" value="1"/>
</dbReference>
<evidence type="ECO:0000256" key="3">
    <source>
        <dbReference type="ARBA" id="ARBA00022692"/>
    </source>
</evidence>